<evidence type="ECO:0000313" key="3">
    <source>
        <dbReference type="WBParaSite" id="HPLM_0000383101-mRNA-1"/>
    </source>
</evidence>
<name>A0A0N4W2A2_HAEPC</name>
<organism evidence="3">
    <name type="scientific">Haemonchus placei</name>
    <name type="common">Barber's pole worm</name>
    <dbReference type="NCBI Taxonomy" id="6290"/>
    <lineage>
        <taxon>Eukaryota</taxon>
        <taxon>Metazoa</taxon>
        <taxon>Ecdysozoa</taxon>
        <taxon>Nematoda</taxon>
        <taxon>Chromadorea</taxon>
        <taxon>Rhabditida</taxon>
        <taxon>Rhabditina</taxon>
        <taxon>Rhabditomorpha</taxon>
        <taxon>Strongyloidea</taxon>
        <taxon>Trichostrongylidae</taxon>
        <taxon>Haemonchus</taxon>
    </lineage>
</organism>
<sequence length="162" mass="17757">MFLRKFWNQWTLEENARRMTITVLPSGTKKVHLRSPSELAELCPEKTQDTASRPGYSLAGIRAKPLMSCVFHVPHAERIYDYGVSSDDTVRRELNFQPQTASLLLLASGSDCNGVCAGDTSFSVHSWAYTLRTSVVDVATFPTAIVRHCVAPLCCGAHGGAV</sequence>
<evidence type="ECO:0000313" key="2">
    <source>
        <dbReference type="Proteomes" id="UP000268014"/>
    </source>
</evidence>
<protein>
    <submittedName>
        <fullName evidence="1 3">Uncharacterized protein</fullName>
    </submittedName>
</protein>
<dbReference type="AlphaFoldDB" id="A0A0N4W2A2"/>
<reference evidence="3" key="1">
    <citation type="submission" date="2017-02" db="UniProtKB">
        <authorList>
            <consortium name="WormBaseParasite"/>
        </authorList>
    </citation>
    <scope>IDENTIFICATION</scope>
</reference>
<dbReference type="OrthoDB" id="5842958at2759"/>
<keyword evidence="2" id="KW-1185">Reference proteome</keyword>
<proteinExistence type="predicted"/>
<dbReference type="Proteomes" id="UP000268014">
    <property type="component" value="Unassembled WGS sequence"/>
</dbReference>
<gene>
    <name evidence="1" type="ORF">HPLM_LOCUS3823</name>
</gene>
<dbReference type="EMBL" id="UZAF01016150">
    <property type="protein sequence ID" value="VDO21779.1"/>
    <property type="molecule type" value="Genomic_DNA"/>
</dbReference>
<accession>A0A0N4W2A2</accession>
<evidence type="ECO:0000313" key="1">
    <source>
        <dbReference type="EMBL" id="VDO21779.1"/>
    </source>
</evidence>
<dbReference type="WBParaSite" id="HPLM_0000383101-mRNA-1">
    <property type="protein sequence ID" value="HPLM_0000383101-mRNA-1"/>
    <property type="gene ID" value="HPLM_0000383101"/>
</dbReference>
<reference evidence="1 2" key="2">
    <citation type="submission" date="2018-11" db="EMBL/GenBank/DDBJ databases">
        <authorList>
            <consortium name="Pathogen Informatics"/>
        </authorList>
    </citation>
    <scope>NUCLEOTIDE SEQUENCE [LARGE SCALE GENOMIC DNA]</scope>
    <source>
        <strain evidence="1 2">MHpl1</strain>
    </source>
</reference>